<feature type="domain" description="HipA-like C-terminal" evidence="4">
    <location>
        <begin position="167"/>
        <end position="378"/>
    </location>
</feature>
<accession>A0A7Y9QW88</accession>
<evidence type="ECO:0000259" key="4">
    <source>
        <dbReference type="Pfam" id="PF07804"/>
    </source>
</evidence>
<evidence type="ECO:0000313" key="5">
    <source>
        <dbReference type="EMBL" id="NYG32635.1"/>
    </source>
</evidence>
<reference evidence="5 6" key="1">
    <citation type="submission" date="2020-07" db="EMBL/GenBank/DDBJ databases">
        <title>Genomic Encyclopedia of Archaeal and Bacterial Type Strains, Phase II (KMG-II): from individual species to whole genera.</title>
        <authorList>
            <person name="Goeker M."/>
        </authorList>
    </citation>
    <scope>NUCLEOTIDE SEQUENCE [LARGE SCALE GENOMIC DNA]</scope>
    <source>
        <strain evidence="5 6">DSM 21226</strain>
    </source>
</reference>
<dbReference type="EC" id="2.7.11.1" evidence="5"/>
<keyword evidence="3 5" id="KW-0418">Kinase</keyword>
<evidence type="ECO:0000313" key="6">
    <source>
        <dbReference type="Proteomes" id="UP000518288"/>
    </source>
</evidence>
<evidence type="ECO:0000256" key="3">
    <source>
        <dbReference type="ARBA" id="ARBA00022777"/>
    </source>
</evidence>
<protein>
    <submittedName>
        <fullName evidence="5">Serine/threonine-protein kinase HipA</fullName>
        <ecNumber evidence="5">2.7.11.1</ecNumber>
    </submittedName>
</protein>
<comment type="similarity">
    <text evidence="1">Belongs to the HipA Ser/Thr kinase family.</text>
</comment>
<dbReference type="Proteomes" id="UP000518288">
    <property type="component" value="Unassembled WGS sequence"/>
</dbReference>
<dbReference type="RefSeq" id="WP_179633506.1">
    <property type="nucleotide sequence ID" value="NZ_JACCFH010000001.1"/>
</dbReference>
<dbReference type="InterPro" id="IPR052028">
    <property type="entry name" value="HipA_Ser/Thr_kinase"/>
</dbReference>
<dbReference type="InterPro" id="IPR016869">
    <property type="entry name" value="UCP028135_HipA-like"/>
</dbReference>
<organism evidence="5 6">
    <name type="scientific">Sphaerotilus montanus</name>
    <dbReference type="NCBI Taxonomy" id="522889"/>
    <lineage>
        <taxon>Bacteria</taxon>
        <taxon>Pseudomonadati</taxon>
        <taxon>Pseudomonadota</taxon>
        <taxon>Betaproteobacteria</taxon>
        <taxon>Burkholderiales</taxon>
        <taxon>Sphaerotilaceae</taxon>
        <taxon>Sphaerotilus</taxon>
    </lineage>
</organism>
<dbReference type="PANTHER" id="PTHR37419:SF8">
    <property type="entry name" value="TOXIN YJJJ"/>
    <property type="match status" value="1"/>
</dbReference>
<dbReference type="GO" id="GO:0005829">
    <property type="term" value="C:cytosol"/>
    <property type="evidence" value="ECO:0007669"/>
    <property type="project" value="TreeGrafter"/>
</dbReference>
<dbReference type="PIRSF" id="PIRSF028135">
    <property type="entry name" value="UCP028135_HipA-like"/>
    <property type="match status" value="1"/>
</dbReference>
<keyword evidence="2 5" id="KW-0808">Transferase</keyword>
<dbReference type="EMBL" id="JACCFH010000001">
    <property type="protein sequence ID" value="NYG32635.1"/>
    <property type="molecule type" value="Genomic_DNA"/>
</dbReference>
<comment type="caution">
    <text evidence="5">The sequence shown here is derived from an EMBL/GenBank/DDBJ whole genome shotgun (WGS) entry which is preliminary data.</text>
</comment>
<evidence type="ECO:0000256" key="1">
    <source>
        <dbReference type="ARBA" id="ARBA00010164"/>
    </source>
</evidence>
<dbReference type="GO" id="GO:0004674">
    <property type="term" value="F:protein serine/threonine kinase activity"/>
    <property type="evidence" value="ECO:0007669"/>
    <property type="project" value="UniProtKB-EC"/>
</dbReference>
<evidence type="ECO:0000256" key="2">
    <source>
        <dbReference type="ARBA" id="ARBA00022679"/>
    </source>
</evidence>
<dbReference type="PANTHER" id="PTHR37419">
    <property type="entry name" value="SERINE/THREONINE-PROTEIN KINASE TOXIN HIPA"/>
    <property type="match status" value="1"/>
</dbReference>
<dbReference type="AlphaFoldDB" id="A0A7Y9QW88"/>
<proteinExistence type="inferred from homology"/>
<dbReference type="InterPro" id="IPR012893">
    <property type="entry name" value="HipA-like_C"/>
</dbReference>
<sequence>MNSQCTIQLFTAGAWCDVGSVSLFASAQLGWRAHSYTGYEVAWAVEHEGARDAHAFTCRFPVGLAPLDLPHWPVFLIDLLPQGFGREEMLRRLNLPETAAEPADWPLLLAGAANPIGHLRIREAAEWLADRAGECRGFTDEEVAERGGDFTDHLAAHGLFVAGSSGVQGEWPKLLLTRAADGLLYLDHTLPDAQARAHYIVKFGRGRSEPLAEILRHEAVYMGLAQRLGLRVHAPLVLRGRALFIPRFDRRIDADGVERLAQESIASLTGTAGFGTVPSHDAVCHQLVRRCADPQTEVLEYLRRDIANLALGNKDNHARNTALQRDFSGHVALSPLFDFAPMFLHPDGIGRRMRWAEGDAGSPDWSRVLDAVGRDPVLDRAALCDGLRQMAPALASIAREGVALGLSSAVHALLRPGIESLARQLDGLR</sequence>
<dbReference type="Pfam" id="PF07804">
    <property type="entry name" value="HipA_C"/>
    <property type="match status" value="1"/>
</dbReference>
<name>A0A7Y9QW88_9BURK</name>
<keyword evidence="6" id="KW-1185">Reference proteome</keyword>
<gene>
    <name evidence="5" type="ORF">BDD16_001621</name>
</gene>